<dbReference type="Proteomes" id="UP001151760">
    <property type="component" value="Unassembled WGS sequence"/>
</dbReference>
<sequence length="183" mass="20914">MTEAHFKAIIEKKHNIPEKANITLSFPSEEASPVVKDFLLDNGEIRMEAKNRGFDMKVAWDDPENKQIDLEDVNLKKEIDKIKNHFELNPCLTKDDGLIVCEFYKSSIENMKTITKNIDLEVHVVPEAEEEETINEVKKINDFDYESVEKMAAEAMVMMIGIFNQQDQAGSTSEMVAGLPEEF</sequence>
<evidence type="ECO:0000313" key="1">
    <source>
        <dbReference type="EMBL" id="GJS90178.1"/>
    </source>
</evidence>
<proteinExistence type="predicted"/>
<protein>
    <submittedName>
        <fullName evidence="1">Actin-binding FH2</fullName>
    </submittedName>
</protein>
<accession>A0ABQ4ZIY9</accession>
<dbReference type="InterPro" id="IPR008581">
    <property type="entry name" value="DUF863_pln"/>
</dbReference>
<gene>
    <name evidence="1" type="ORF">Tco_0772814</name>
</gene>
<dbReference type="EMBL" id="BQNB010011407">
    <property type="protein sequence ID" value="GJS90178.1"/>
    <property type="molecule type" value="Genomic_DNA"/>
</dbReference>
<reference evidence="1" key="2">
    <citation type="submission" date="2022-01" db="EMBL/GenBank/DDBJ databases">
        <authorList>
            <person name="Yamashiro T."/>
            <person name="Shiraishi A."/>
            <person name="Satake H."/>
            <person name="Nakayama K."/>
        </authorList>
    </citation>
    <scope>NUCLEOTIDE SEQUENCE</scope>
</reference>
<organism evidence="1 2">
    <name type="scientific">Tanacetum coccineum</name>
    <dbReference type="NCBI Taxonomy" id="301880"/>
    <lineage>
        <taxon>Eukaryota</taxon>
        <taxon>Viridiplantae</taxon>
        <taxon>Streptophyta</taxon>
        <taxon>Embryophyta</taxon>
        <taxon>Tracheophyta</taxon>
        <taxon>Spermatophyta</taxon>
        <taxon>Magnoliopsida</taxon>
        <taxon>eudicotyledons</taxon>
        <taxon>Gunneridae</taxon>
        <taxon>Pentapetalae</taxon>
        <taxon>asterids</taxon>
        <taxon>campanulids</taxon>
        <taxon>Asterales</taxon>
        <taxon>Asteraceae</taxon>
        <taxon>Asteroideae</taxon>
        <taxon>Anthemideae</taxon>
        <taxon>Anthemidinae</taxon>
        <taxon>Tanacetum</taxon>
    </lineage>
</organism>
<reference evidence="1" key="1">
    <citation type="journal article" date="2022" name="Int. J. Mol. Sci.">
        <title>Draft Genome of Tanacetum Coccineum: Genomic Comparison of Closely Related Tanacetum-Family Plants.</title>
        <authorList>
            <person name="Yamashiro T."/>
            <person name="Shiraishi A."/>
            <person name="Nakayama K."/>
            <person name="Satake H."/>
        </authorList>
    </citation>
    <scope>NUCLEOTIDE SEQUENCE</scope>
</reference>
<dbReference type="Pfam" id="PF05904">
    <property type="entry name" value="DUF863"/>
    <property type="match status" value="1"/>
</dbReference>
<comment type="caution">
    <text evidence="1">The sequence shown here is derived from an EMBL/GenBank/DDBJ whole genome shotgun (WGS) entry which is preliminary data.</text>
</comment>
<keyword evidence="2" id="KW-1185">Reference proteome</keyword>
<name>A0ABQ4ZIY9_9ASTR</name>
<evidence type="ECO:0000313" key="2">
    <source>
        <dbReference type="Proteomes" id="UP001151760"/>
    </source>
</evidence>